<protein>
    <submittedName>
        <fullName evidence="3">Putative secreted protein</fullName>
    </submittedName>
</protein>
<dbReference type="HOGENOM" id="CLU_072746_1_1_10"/>
<dbReference type="STRING" id="1562970.ING2E5B_0735"/>
<keyword evidence="1" id="KW-0732">Signal</keyword>
<dbReference type="Proteomes" id="UP000032417">
    <property type="component" value="Chromosome 1"/>
</dbReference>
<evidence type="ECO:0000256" key="1">
    <source>
        <dbReference type="SAM" id="SignalP"/>
    </source>
</evidence>
<proteinExistence type="predicted"/>
<organism evidence="3 4">
    <name type="scientific">Fermentimonas caenicola</name>
    <dbReference type="NCBI Taxonomy" id="1562970"/>
    <lineage>
        <taxon>Bacteria</taxon>
        <taxon>Pseudomonadati</taxon>
        <taxon>Bacteroidota</taxon>
        <taxon>Bacteroidia</taxon>
        <taxon>Bacteroidales</taxon>
        <taxon>Dysgonomonadaceae</taxon>
        <taxon>Fermentimonas</taxon>
    </lineage>
</organism>
<keyword evidence="4" id="KW-1185">Reference proteome</keyword>
<reference evidence="3 4" key="1">
    <citation type="submission" date="2014-08" db="EMBL/GenBank/DDBJ databases">
        <authorList>
            <person name="Wibberg D."/>
        </authorList>
    </citation>
    <scope>NUCLEOTIDE SEQUENCE [LARGE SCALE GENOMIC DNA]</scope>
    <source>
        <strain evidence="4">ING2-E5B</strain>
    </source>
</reference>
<feature type="signal peptide" evidence="1">
    <location>
        <begin position="1"/>
        <end position="22"/>
    </location>
</feature>
<dbReference type="PANTHER" id="PTHR39200">
    <property type="entry name" value="HYPOTHETICAL EXPORTED PROTEIN"/>
    <property type="match status" value="1"/>
</dbReference>
<dbReference type="KEGG" id="pbt:ING2E5B_0735"/>
<evidence type="ECO:0000313" key="4">
    <source>
        <dbReference type="Proteomes" id="UP000032417"/>
    </source>
</evidence>
<dbReference type="Gene3D" id="2.160.20.120">
    <property type="match status" value="1"/>
</dbReference>
<gene>
    <name evidence="3" type="ORF">ING2E5B_0735</name>
</gene>
<evidence type="ECO:0000313" key="3">
    <source>
        <dbReference type="EMBL" id="CEA15502.1"/>
    </source>
</evidence>
<name>A0A098C0R7_9BACT</name>
<dbReference type="InterPro" id="IPR021255">
    <property type="entry name" value="DUF2807"/>
</dbReference>
<dbReference type="EMBL" id="LN515532">
    <property type="protein sequence ID" value="CEA15502.1"/>
    <property type="molecule type" value="Genomic_DNA"/>
</dbReference>
<dbReference type="Pfam" id="PF10988">
    <property type="entry name" value="DUF2807"/>
    <property type="match status" value="1"/>
</dbReference>
<dbReference type="PROSITE" id="PS51257">
    <property type="entry name" value="PROKAR_LIPOPROTEIN"/>
    <property type="match status" value="1"/>
</dbReference>
<feature type="chain" id="PRO_5030003003" evidence="1">
    <location>
        <begin position="23"/>
        <end position="238"/>
    </location>
</feature>
<evidence type="ECO:0000259" key="2">
    <source>
        <dbReference type="Pfam" id="PF10988"/>
    </source>
</evidence>
<dbReference type="AlphaFoldDB" id="A0A098C0R7"/>
<dbReference type="OrthoDB" id="1097598at2"/>
<dbReference type="PANTHER" id="PTHR39200:SF1">
    <property type="entry name" value="AUTO-TRANSPORTER ADHESIN HEAD GIN DOMAIN-CONTAINING PROTEIN-RELATED"/>
    <property type="match status" value="1"/>
</dbReference>
<sequence length="238" mass="25460">MKTVIKLAIIAVVLSISTMACTQTRYATDKFEVTAFTAIESSIVGNIIIRKGQTTEVTAEGSEEMLNLLEVEISNGTLELDMEDRLLKRLNRNANRLTVTIITPNLTYIDNEGVGNIVIEGTFDTPELTIDSEGVGNITAENLQAGYIKVDSEGVGNIILKGSANNIDIKSEGVGNIEAERLKAKSVTVFSKGVGNVSCFASEYIKASSDGIGNITYYGKPQKTDVSKNGIGKVKSGN</sequence>
<feature type="domain" description="Putative auto-transporter adhesin head GIN" evidence="2">
    <location>
        <begin position="35"/>
        <end position="221"/>
    </location>
</feature>
<accession>A0A098C0R7</accession>